<proteinExistence type="predicted"/>
<reference evidence="1" key="1">
    <citation type="submission" date="2012-11" db="EMBL/GenBank/DDBJ databases">
        <title>Dependencies among metagenomic species, viruses, plasmids and units of genetic variation.</title>
        <authorList>
            <person name="Nielsen H.B."/>
            <person name="Almeida M."/>
            <person name="Juncker A.S."/>
            <person name="Rasmussen S."/>
            <person name="Li J."/>
            <person name="Sunagawa S."/>
            <person name="Plichta D."/>
            <person name="Gautier L."/>
            <person name="Le Chatelier E."/>
            <person name="Peletier E."/>
            <person name="Bonde I."/>
            <person name="Nielsen T."/>
            <person name="Manichanh C."/>
            <person name="Arumugam M."/>
            <person name="Batto J."/>
            <person name="Santos M.B.Q.D."/>
            <person name="Blom N."/>
            <person name="Borruel N."/>
            <person name="Burgdorf K.S."/>
            <person name="Boumezbeur F."/>
            <person name="Casellas F."/>
            <person name="Dore J."/>
            <person name="Guarner F."/>
            <person name="Hansen T."/>
            <person name="Hildebrand F."/>
            <person name="Kaas R.S."/>
            <person name="Kennedy S."/>
            <person name="Kristiansen K."/>
            <person name="Kultima J.R."/>
            <person name="Leonard P."/>
            <person name="Levenez F."/>
            <person name="Lund O."/>
            <person name="Moumen B."/>
            <person name="Le Paslier D."/>
            <person name="Pons N."/>
            <person name="Pedersen O."/>
            <person name="Prifti E."/>
            <person name="Qin J."/>
            <person name="Raes J."/>
            <person name="Tap J."/>
            <person name="Tims S."/>
            <person name="Ussery D.W."/>
            <person name="Yamada T."/>
            <person name="MetaHit consortium"/>
            <person name="Renault P."/>
            <person name="Sicheritz-Ponten T."/>
            <person name="Bork P."/>
            <person name="Wang J."/>
            <person name="Brunak S."/>
            <person name="Ehrlich S.D."/>
        </authorList>
    </citation>
    <scope>NUCLEOTIDE SEQUENCE [LARGE SCALE GENOMIC DNA]</scope>
</reference>
<dbReference type="Pfam" id="PF04860">
    <property type="entry name" value="Phage_portal"/>
    <property type="match status" value="1"/>
</dbReference>
<dbReference type="HOGENOM" id="CLU_033789_0_1_9"/>
<accession>R6I6Z0</accession>
<protein>
    <submittedName>
        <fullName evidence="1">Phage portal protein HK97 family</fullName>
    </submittedName>
</protein>
<sequence length="419" mass="47549">MSDTIRSPAGLLVGAFKNIFAPGAAKSATVSSQFRLTPGMMLNGVQLNNVTAMQYSAVWACIHVLAETFASCKCYLYQKLPDGSRRRAVENPLYDVLTYVAAPNMPAYYLRETMQYHVLSGGNAYAEKVLDSKGEVTQLNMLLPVNVLPAQDYNTGEIYYNVNDRGKLYKLPAEKILHIPGLGYNGVIGYSPLAMARRAISLGMSSEELGNKFFENGALATGVLETDKPLKEDAWQRLKEQFKARYEGSSNAGSTMILEGGMKFNRISVNPEEAQFLETRKYQTEEIARFYRVPLHLIQNLEKSTYSNIEQQTIDFYQNTMLPWFVRWEQFMNMRCLTRQQRQEGYYCEFDMLSMLRGDNQSRANMLHLMRQDGIINADEWRERENMNPLPDGQGKTVFINGNMLPVEEAAKKKGANKK</sequence>
<dbReference type="InterPro" id="IPR006427">
    <property type="entry name" value="Portal_HK97"/>
</dbReference>
<dbReference type="RefSeq" id="WP_021717101.1">
    <property type="nucleotide sequence ID" value="NZ_DBEXCK010000215.1"/>
</dbReference>
<dbReference type="InterPro" id="IPR006944">
    <property type="entry name" value="Phage/GTA_portal"/>
</dbReference>
<comment type="caution">
    <text evidence="1">The sequence shown here is derived from an EMBL/GenBank/DDBJ whole genome shotgun (WGS) entry which is preliminary data.</text>
</comment>
<dbReference type="STRING" id="1262914.BN533_00198"/>
<organism evidence="1">
    <name type="scientific">Phascolarctobacterium faecium</name>
    <dbReference type="NCBI Taxonomy" id="33025"/>
    <lineage>
        <taxon>Bacteria</taxon>
        <taxon>Bacillati</taxon>
        <taxon>Bacillota</taxon>
        <taxon>Negativicutes</taxon>
        <taxon>Acidaminococcales</taxon>
        <taxon>Acidaminococcaceae</taxon>
        <taxon>Phascolarctobacterium</taxon>
    </lineage>
</organism>
<dbReference type="NCBIfam" id="TIGR01537">
    <property type="entry name" value="portal_HK97"/>
    <property type="match status" value="1"/>
</dbReference>
<dbReference type="eggNOG" id="COG4695">
    <property type="taxonomic scope" value="Bacteria"/>
</dbReference>
<evidence type="ECO:0000313" key="1">
    <source>
        <dbReference type="EMBL" id="CDB45060.1"/>
    </source>
</evidence>
<name>R6I6Z0_9FIRM</name>
<dbReference type="EMBL" id="CBDS010000011">
    <property type="protein sequence ID" value="CDB45060.1"/>
    <property type="molecule type" value="Genomic_DNA"/>
</dbReference>
<gene>
    <name evidence="1" type="ORF">BN533_00198</name>
</gene>
<dbReference type="AlphaFoldDB" id="R6I6Z0"/>